<dbReference type="GO" id="GO:0055130">
    <property type="term" value="P:D-alanine catabolic process"/>
    <property type="evidence" value="ECO:0007669"/>
    <property type="project" value="TreeGrafter"/>
</dbReference>
<name>A0A246J0X9_9BURK</name>
<dbReference type="OrthoDB" id="18526at2"/>
<dbReference type="NCBIfam" id="NF001933">
    <property type="entry name" value="PRK00711.1"/>
    <property type="match status" value="1"/>
</dbReference>
<keyword evidence="2" id="KW-0560">Oxidoreductase</keyword>
<evidence type="ECO:0000259" key="3">
    <source>
        <dbReference type="Pfam" id="PF01266"/>
    </source>
</evidence>
<dbReference type="Gene3D" id="3.30.9.10">
    <property type="entry name" value="D-Amino Acid Oxidase, subunit A, domain 2"/>
    <property type="match status" value="1"/>
</dbReference>
<dbReference type="AlphaFoldDB" id="A0A246J0X9"/>
<comment type="similarity">
    <text evidence="1">Belongs to the DadA oxidoreductase family.</text>
</comment>
<dbReference type="GO" id="GO:0005886">
    <property type="term" value="C:plasma membrane"/>
    <property type="evidence" value="ECO:0007669"/>
    <property type="project" value="TreeGrafter"/>
</dbReference>
<evidence type="ECO:0000313" key="4">
    <source>
        <dbReference type="EMBL" id="OWQ86257.1"/>
    </source>
</evidence>
<organism evidence="4 5">
    <name type="scientific">Roseateles aquatilis</name>
    <dbReference type="NCBI Taxonomy" id="431061"/>
    <lineage>
        <taxon>Bacteria</taxon>
        <taxon>Pseudomonadati</taxon>
        <taxon>Pseudomonadota</taxon>
        <taxon>Betaproteobacteria</taxon>
        <taxon>Burkholderiales</taxon>
        <taxon>Sphaerotilaceae</taxon>
        <taxon>Roseateles</taxon>
    </lineage>
</organism>
<keyword evidence="5" id="KW-1185">Reference proteome</keyword>
<dbReference type="InterPro" id="IPR006076">
    <property type="entry name" value="FAD-dep_OxRdtase"/>
</dbReference>
<dbReference type="Pfam" id="PF01266">
    <property type="entry name" value="DAO"/>
    <property type="match status" value="1"/>
</dbReference>
<evidence type="ECO:0000256" key="2">
    <source>
        <dbReference type="ARBA" id="ARBA00023002"/>
    </source>
</evidence>
<dbReference type="EMBL" id="NIOF01000011">
    <property type="protein sequence ID" value="OWQ86257.1"/>
    <property type="molecule type" value="Genomic_DNA"/>
</dbReference>
<evidence type="ECO:0000313" key="5">
    <source>
        <dbReference type="Proteomes" id="UP000197468"/>
    </source>
</evidence>
<dbReference type="InterPro" id="IPR036188">
    <property type="entry name" value="FAD/NAD-bd_sf"/>
</dbReference>
<dbReference type="Gene3D" id="3.50.50.60">
    <property type="entry name" value="FAD/NAD(P)-binding domain"/>
    <property type="match status" value="2"/>
</dbReference>
<gene>
    <name evidence="4" type="ORF">CDN99_20700</name>
</gene>
<sequence>MKQLVVIGGGVVGVTTAWALVEAGHRVTLVERDVELATGASRANGGQLSYRYVSPLADAGVPLKAIRWLLDPGGPLRFKPDGTTAQWRWLASFLAHCRGPVNRRTTERLLELGAFSQQCFGDLLRQTSLDTIELRSPGKLVVYRKPDEFGRVASRTLVGGPERALTREECLALEPALGDGGAEWLAGGIFTAGEAVADCHALSVQLGERLAAHPNFQGRLTAHATGFVREGDRVVALRTDQGELGADGIVLAAGLQSAGLAELVGLRLPLYPLKGYSLSAPINGVHRPPTVSVTDFERKTLYARIGDQLRVAAMVDLVGDDTRIDPKRLAALQRNVRETFPKAADYDRAVPWAGLRPATPSGAPMLGETPLRGLWLNVGHGALGFTFSFGSARIVADLVSGKPSPIALDGLQLRAA</sequence>
<dbReference type="SUPFAM" id="SSF51905">
    <property type="entry name" value="FAD/NAD(P)-binding domain"/>
    <property type="match status" value="1"/>
</dbReference>
<evidence type="ECO:0000256" key="1">
    <source>
        <dbReference type="ARBA" id="ARBA00009410"/>
    </source>
</evidence>
<dbReference type="PANTHER" id="PTHR13847:SF280">
    <property type="entry name" value="D-AMINO ACID DEHYDROGENASE"/>
    <property type="match status" value="1"/>
</dbReference>
<proteinExistence type="inferred from homology"/>
<protein>
    <submittedName>
        <fullName evidence="4">Amino acid dehydrogenase</fullName>
    </submittedName>
</protein>
<feature type="domain" description="FAD dependent oxidoreductase" evidence="3">
    <location>
        <begin position="4"/>
        <end position="398"/>
    </location>
</feature>
<dbReference type="PANTHER" id="PTHR13847">
    <property type="entry name" value="SARCOSINE DEHYDROGENASE-RELATED"/>
    <property type="match status" value="1"/>
</dbReference>
<reference evidence="4 5" key="1">
    <citation type="journal article" date="2008" name="Int. J. Syst. Evol. Microbiol.">
        <title>Description of Roseateles aquatilis sp. nov. and Roseateles terrae sp. nov., in the class Betaproteobacteria, and emended description of the genus Roseateles.</title>
        <authorList>
            <person name="Gomila M."/>
            <person name="Bowien B."/>
            <person name="Falsen E."/>
            <person name="Moore E.R."/>
            <person name="Lalucat J."/>
        </authorList>
    </citation>
    <scope>NUCLEOTIDE SEQUENCE [LARGE SCALE GENOMIC DNA]</scope>
    <source>
        <strain evidence="4 5">CCUG 48205</strain>
    </source>
</reference>
<dbReference type="Proteomes" id="UP000197468">
    <property type="component" value="Unassembled WGS sequence"/>
</dbReference>
<dbReference type="SUPFAM" id="SSF54373">
    <property type="entry name" value="FAD-linked reductases, C-terminal domain"/>
    <property type="match status" value="1"/>
</dbReference>
<comment type="caution">
    <text evidence="4">The sequence shown here is derived from an EMBL/GenBank/DDBJ whole genome shotgun (WGS) entry which is preliminary data.</text>
</comment>
<dbReference type="GO" id="GO:0008718">
    <property type="term" value="F:D-amino-acid dehydrogenase activity"/>
    <property type="evidence" value="ECO:0007669"/>
    <property type="project" value="TreeGrafter"/>
</dbReference>
<dbReference type="GO" id="GO:0005737">
    <property type="term" value="C:cytoplasm"/>
    <property type="evidence" value="ECO:0007669"/>
    <property type="project" value="TreeGrafter"/>
</dbReference>
<accession>A0A246J0X9</accession>